<dbReference type="RefSeq" id="WP_121648367.1">
    <property type="nucleotide sequence ID" value="NZ_RCUX01000005.1"/>
</dbReference>
<evidence type="ECO:0000259" key="3">
    <source>
        <dbReference type="Pfam" id="PF01882"/>
    </source>
</evidence>
<dbReference type="OrthoDB" id="9812729at2"/>
<proteinExistence type="predicted"/>
<feature type="domain" description="DUF58" evidence="3">
    <location>
        <begin position="266"/>
        <end position="344"/>
    </location>
</feature>
<reference evidence="4 5" key="1">
    <citation type="submission" date="2018-10" db="EMBL/GenBank/DDBJ databases">
        <authorList>
            <person name="Li J."/>
        </authorList>
    </citation>
    <scope>NUCLEOTIDE SEQUENCE [LARGE SCALE GENOMIC DNA]</scope>
    <source>
        <strain evidence="4 5">IF 016277</strain>
    </source>
</reference>
<dbReference type="EMBL" id="RCUX01000005">
    <property type="protein sequence ID" value="RLP76082.1"/>
    <property type="molecule type" value="Genomic_DNA"/>
</dbReference>
<feature type="region of interest" description="Disordered" evidence="1">
    <location>
        <begin position="1"/>
        <end position="40"/>
    </location>
</feature>
<dbReference type="PANTHER" id="PTHR34351:SF1">
    <property type="entry name" value="SLR1927 PROTEIN"/>
    <property type="match status" value="1"/>
</dbReference>
<keyword evidence="5" id="KW-1185">Reference proteome</keyword>
<dbReference type="Proteomes" id="UP000272503">
    <property type="component" value="Unassembled WGS sequence"/>
</dbReference>
<evidence type="ECO:0000313" key="5">
    <source>
        <dbReference type="Proteomes" id="UP000272503"/>
    </source>
</evidence>
<dbReference type="Pfam" id="PF01882">
    <property type="entry name" value="DUF58"/>
    <property type="match status" value="1"/>
</dbReference>
<feature type="region of interest" description="Disordered" evidence="1">
    <location>
        <begin position="345"/>
        <end position="364"/>
    </location>
</feature>
<feature type="compositionally biased region" description="Basic and acidic residues" evidence="1">
    <location>
        <begin position="12"/>
        <end position="21"/>
    </location>
</feature>
<protein>
    <submittedName>
        <fullName evidence="4">DUF58 domain-containing protein</fullName>
    </submittedName>
</protein>
<feature type="transmembrane region" description="Helical" evidence="2">
    <location>
        <begin position="107"/>
        <end position="128"/>
    </location>
</feature>
<keyword evidence="2" id="KW-1133">Transmembrane helix</keyword>
<dbReference type="AlphaFoldDB" id="A0A3L7A9M8"/>
<dbReference type="InterPro" id="IPR002881">
    <property type="entry name" value="DUF58"/>
</dbReference>
<dbReference type="PANTHER" id="PTHR34351">
    <property type="entry name" value="SLR1927 PROTEIN-RELATED"/>
    <property type="match status" value="1"/>
</dbReference>
<feature type="transmembrane region" description="Helical" evidence="2">
    <location>
        <begin position="77"/>
        <end position="101"/>
    </location>
</feature>
<organism evidence="4 5">
    <name type="scientific">Mycetocola tolaasinivorans</name>
    <dbReference type="NCBI Taxonomy" id="76635"/>
    <lineage>
        <taxon>Bacteria</taxon>
        <taxon>Bacillati</taxon>
        <taxon>Actinomycetota</taxon>
        <taxon>Actinomycetes</taxon>
        <taxon>Micrococcales</taxon>
        <taxon>Microbacteriaceae</taxon>
        <taxon>Mycetocola</taxon>
    </lineage>
</organism>
<sequence length="479" mass="51894">MRAIARVPRSSRHGDRTDRSRTAGAAPAGTTTRTATYGHGTTELASGWRASSRSPWARGARRLRRWGRRRVRHVRRVTTPLGWTVLLSAALSLPAGAFLGWVELVTIGAVLWAVALISALFLLGAPGYEVDMEVTRTRTTVGEAVPGILRLRRRRRGALWGAGVEIVIGGESVPLPTPARRGAGTAESAFEVPARHRGVVQVGPVRTVRGDPVGLFRRTLEWTESVNIFVHPEIISVPSMSAGFVRDLEGSPTRDLTASDISFQSLRDYRAGDDRRHIHWKATARVGTLTVRQFEETRRSHIVVALASALGDYSSGAEFELAVSAAGSIAMRALRDGRDVSVLAGPPTASIGEEPARSASAGEESVRAVSVLNTRGRDPLLDDLSEREWGDTPRGLGELAMLAAESIPGMSLIFLVCGSTPNLRELRSWSLRFPLGTSVVAVICAPEQPPRMRRIQELRVVDIGYLGDIRDALTRAARV</sequence>
<gene>
    <name evidence="4" type="ORF">D9V32_07970</name>
</gene>
<comment type="caution">
    <text evidence="4">The sequence shown here is derived from an EMBL/GenBank/DDBJ whole genome shotgun (WGS) entry which is preliminary data.</text>
</comment>
<keyword evidence="2" id="KW-0472">Membrane</keyword>
<feature type="compositionally biased region" description="Low complexity" evidence="1">
    <location>
        <begin position="22"/>
        <end position="40"/>
    </location>
</feature>
<evidence type="ECO:0000256" key="1">
    <source>
        <dbReference type="SAM" id="MobiDB-lite"/>
    </source>
</evidence>
<keyword evidence="2" id="KW-0812">Transmembrane</keyword>
<accession>A0A3L7A9M8</accession>
<name>A0A3L7A9M8_9MICO</name>
<evidence type="ECO:0000256" key="2">
    <source>
        <dbReference type="SAM" id="Phobius"/>
    </source>
</evidence>
<evidence type="ECO:0000313" key="4">
    <source>
        <dbReference type="EMBL" id="RLP76082.1"/>
    </source>
</evidence>